<comment type="caution">
    <text evidence="2">The sequence shown here is derived from an EMBL/GenBank/DDBJ whole genome shotgun (WGS) entry which is preliminary data.</text>
</comment>
<dbReference type="AlphaFoldDB" id="A0A2U2B938"/>
<sequence length="87" mass="9772">MRKNMSSWNKNVGLLSGTYKKNRTLEKPPSYRRNSLSLKAANPNNPPEFVGTGSGESPGDWMDYLPLRSLIRDQHPPALLQVELFAS</sequence>
<gene>
    <name evidence="2" type="ORF">DDZ16_09045</name>
</gene>
<evidence type="ECO:0000313" key="2">
    <source>
        <dbReference type="EMBL" id="PWD99589.1"/>
    </source>
</evidence>
<protein>
    <submittedName>
        <fullName evidence="2">Uncharacterized protein</fullName>
    </submittedName>
</protein>
<accession>A0A2U2B938</accession>
<feature type="region of interest" description="Disordered" evidence="1">
    <location>
        <begin position="36"/>
        <end position="55"/>
    </location>
</feature>
<keyword evidence="3" id="KW-1185">Reference proteome</keyword>
<organism evidence="2 3">
    <name type="scientific">Marinilabilia rubra</name>
    <dbReference type="NCBI Taxonomy" id="2162893"/>
    <lineage>
        <taxon>Bacteria</taxon>
        <taxon>Pseudomonadati</taxon>
        <taxon>Bacteroidota</taxon>
        <taxon>Bacteroidia</taxon>
        <taxon>Marinilabiliales</taxon>
        <taxon>Marinilabiliaceae</taxon>
        <taxon>Marinilabilia</taxon>
    </lineage>
</organism>
<dbReference type="EMBL" id="QEWP01000006">
    <property type="protein sequence ID" value="PWD99589.1"/>
    <property type="molecule type" value="Genomic_DNA"/>
</dbReference>
<proteinExistence type="predicted"/>
<evidence type="ECO:0000256" key="1">
    <source>
        <dbReference type="SAM" id="MobiDB-lite"/>
    </source>
</evidence>
<reference evidence="2 3" key="1">
    <citation type="submission" date="2018-05" db="EMBL/GenBank/DDBJ databases">
        <title>Marinilabilia rubrum sp. nov., isolated from saltern sediment.</title>
        <authorList>
            <person name="Zhang R."/>
        </authorList>
    </citation>
    <scope>NUCLEOTIDE SEQUENCE [LARGE SCALE GENOMIC DNA]</scope>
    <source>
        <strain evidence="2 3">WTE16</strain>
    </source>
</reference>
<name>A0A2U2B938_9BACT</name>
<evidence type="ECO:0000313" key="3">
    <source>
        <dbReference type="Proteomes" id="UP000244956"/>
    </source>
</evidence>
<dbReference type="Proteomes" id="UP000244956">
    <property type="component" value="Unassembled WGS sequence"/>
</dbReference>